<dbReference type="Pfam" id="PF25788">
    <property type="entry name" value="Ig_Rha78A_N"/>
    <property type="match status" value="1"/>
</dbReference>
<organism evidence="9 10">
    <name type="scientific">Cellulomonas soli</name>
    <dbReference type="NCBI Taxonomy" id="931535"/>
    <lineage>
        <taxon>Bacteria</taxon>
        <taxon>Bacillati</taxon>
        <taxon>Actinomycetota</taxon>
        <taxon>Actinomycetes</taxon>
        <taxon>Micrococcales</taxon>
        <taxon>Cellulomonadaceae</taxon>
        <taxon>Cellulomonas</taxon>
    </lineage>
</organism>
<dbReference type="PANTHER" id="PTHR33307:SF6">
    <property type="entry name" value="ALPHA-RHAMNOSIDASE (EUROFUNG)-RELATED"/>
    <property type="match status" value="1"/>
</dbReference>
<name>A0A512P8C7_9CELL</name>
<evidence type="ECO:0000313" key="9">
    <source>
        <dbReference type="EMBL" id="GEP67459.1"/>
    </source>
</evidence>
<dbReference type="PANTHER" id="PTHR33307">
    <property type="entry name" value="ALPHA-RHAMNOSIDASE (EUROFUNG)"/>
    <property type="match status" value="1"/>
</dbReference>
<dbReference type="Gene3D" id="2.60.420.10">
    <property type="entry name" value="Maltose phosphorylase, domain 3"/>
    <property type="match status" value="1"/>
</dbReference>
<dbReference type="SUPFAM" id="SSF48208">
    <property type="entry name" value="Six-hairpin glycosidases"/>
    <property type="match status" value="1"/>
</dbReference>
<dbReference type="InterPro" id="IPR008928">
    <property type="entry name" value="6-hairpin_glycosidase_sf"/>
</dbReference>
<dbReference type="Pfam" id="PF08531">
    <property type="entry name" value="Bac_rhamnosid_N"/>
    <property type="match status" value="1"/>
</dbReference>
<keyword evidence="3" id="KW-0378">Hydrolase</keyword>
<dbReference type="InterPro" id="IPR013783">
    <property type="entry name" value="Ig-like_fold"/>
</dbReference>
<evidence type="ECO:0000259" key="5">
    <source>
        <dbReference type="Pfam" id="PF05592"/>
    </source>
</evidence>
<reference evidence="9 10" key="1">
    <citation type="submission" date="2019-07" db="EMBL/GenBank/DDBJ databases">
        <title>Whole genome shotgun sequence of Cellulomonas soli NBRC 109434.</title>
        <authorList>
            <person name="Hosoyama A."/>
            <person name="Uohara A."/>
            <person name="Ohji S."/>
            <person name="Ichikawa N."/>
        </authorList>
    </citation>
    <scope>NUCLEOTIDE SEQUENCE [LARGE SCALE GENOMIC DNA]</scope>
    <source>
        <strain evidence="9 10">NBRC 109434</strain>
    </source>
</reference>
<dbReference type="Gene3D" id="1.50.10.10">
    <property type="match status" value="1"/>
</dbReference>
<evidence type="ECO:0000259" key="6">
    <source>
        <dbReference type="Pfam" id="PF08531"/>
    </source>
</evidence>
<protein>
    <recommendedName>
        <fullName evidence="2">alpha-L-rhamnosidase</fullName>
        <ecNumber evidence="2">3.2.1.40</ecNumber>
    </recommendedName>
</protein>
<evidence type="ECO:0000256" key="4">
    <source>
        <dbReference type="SAM" id="MobiDB-lite"/>
    </source>
</evidence>
<dbReference type="Pfam" id="PF05592">
    <property type="entry name" value="Bac_rhamnosid"/>
    <property type="match status" value="1"/>
</dbReference>
<dbReference type="InterPro" id="IPR008902">
    <property type="entry name" value="Rhamnosid_concanavalin"/>
</dbReference>
<sequence>MVLSSPAAPVHVRFEHHEAGALGIGEHSPRLSWYVPDAPEGYEQARYQVEGEVMSADGSSRAVHAVVDSREQVLVPWPSAPLRSRDAVRLRVRVEGDGEDGAWSPWSGWATAEVGLLDATDWVARMVGPAEPEPTGAADEAAAGRRRPPLVRTELSVDQPVRSARLYVTAHGLVEVEIDGARVGRDELVPGWTSYTHRLRYLTYDVTDLLGAAGPHAIGARLADGWYRGHIGFEGGTHDNFGSDIGLLAQLELVLADGTRQTFATGPGWRTSVGELVSTGLYEGEHHDERLAVPGWSRPGFDDTAWAPVQVTEIDLATLAAPDGAPVRCTDELRPVSVDRRPDGRLLLDFGQNHAGRLRIRPHGPAGTTIRLRHAEVLEDGELCTRPLRGAAATDVLVLGQDGPHEWEPRFTIHGYRYAEITGWVGELGPDDVVSRVLHTDMERTGWFRCSEPDVERLHENVVWSLRSNFVDIPTDCPQRDERLGWTGDIQVFTPTASFLYDTAGMLAEWLRSVSAEQQRYGTVPWYVPFIPGGHWWDPTKPGAVWGDVATLTPWALHERFADRDLLARQYPSAKAWVEQVEGLAGPGRVWDQNLQLGDWLDPTAPPENPLQARTDPHLVATAYFARSARVLARSAAVLGLEEDAVRFDRLADEVRDAFAARYVDADGHVAGDTQTGHALALVFDLLPDERARAAAATRLAGLVEESGGTIATGFAGTPVVCDALSAGGAVTSAYRLLLERRCPSWLYPVTMGATTTWERWDSLLPDGTVNPGDMTSFNHYALGAVADWLHRVVAGLAPDAPGYRRIRVAPRPGGGLTHAGATHLTPYGTASVDWRVSAGRFVLTAVVPVGTTAVLDLPGQAPRTLGHGEHTVELPAEAVVASGVSEGEASRSGLA</sequence>
<dbReference type="OrthoDB" id="9761045at2"/>
<dbReference type="InterPro" id="IPR035398">
    <property type="entry name" value="Bac_rhamnosid_C"/>
</dbReference>
<dbReference type="PIRSF" id="PIRSF010631">
    <property type="entry name" value="A-rhamnsds"/>
    <property type="match status" value="1"/>
</dbReference>
<dbReference type="Gene3D" id="2.60.120.260">
    <property type="entry name" value="Galactose-binding domain-like"/>
    <property type="match status" value="2"/>
</dbReference>
<feature type="domain" description="Alpha-L-rhamnosidase C-terminal" evidence="8">
    <location>
        <begin position="796"/>
        <end position="868"/>
    </location>
</feature>
<evidence type="ECO:0000256" key="1">
    <source>
        <dbReference type="ARBA" id="ARBA00001445"/>
    </source>
</evidence>
<keyword evidence="10" id="KW-1185">Reference proteome</keyword>
<evidence type="ECO:0000313" key="10">
    <source>
        <dbReference type="Proteomes" id="UP000321798"/>
    </source>
</evidence>
<feature type="compositionally biased region" description="Low complexity" evidence="4">
    <location>
        <begin position="128"/>
        <end position="141"/>
    </location>
</feature>
<dbReference type="Pfam" id="PF17389">
    <property type="entry name" value="Bac_rhamnosid6H"/>
    <property type="match status" value="1"/>
</dbReference>
<dbReference type="GO" id="GO:0005975">
    <property type="term" value="P:carbohydrate metabolic process"/>
    <property type="evidence" value="ECO:0007669"/>
    <property type="project" value="InterPro"/>
</dbReference>
<feature type="domain" description="Alpha-L-rhamnosidase concanavalin-like" evidence="5">
    <location>
        <begin position="340"/>
        <end position="439"/>
    </location>
</feature>
<dbReference type="AlphaFoldDB" id="A0A512P8C7"/>
<comment type="caution">
    <text evidence="9">The sequence shown here is derived from an EMBL/GenBank/DDBJ whole genome shotgun (WGS) entry which is preliminary data.</text>
</comment>
<evidence type="ECO:0000259" key="8">
    <source>
        <dbReference type="Pfam" id="PF17390"/>
    </source>
</evidence>
<gene>
    <name evidence="9" type="ORF">CSO01_01740</name>
</gene>
<evidence type="ECO:0000256" key="3">
    <source>
        <dbReference type="ARBA" id="ARBA00022801"/>
    </source>
</evidence>
<dbReference type="InterPro" id="IPR013737">
    <property type="entry name" value="Bac_rhamnosid_N"/>
</dbReference>
<dbReference type="InterPro" id="IPR012341">
    <property type="entry name" value="6hp_glycosidase-like_sf"/>
</dbReference>
<evidence type="ECO:0000259" key="7">
    <source>
        <dbReference type="Pfam" id="PF17389"/>
    </source>
</evidence>
<dbReference type="EMBL" id="BKAL01000001">
    <property type="protein sequence ID" value="GEP67459.1"/>
    <property type="molecule type" value="Genomic_DNA"/>
</dbReference>
<dbReference type="InterPro" id="IPR016007">
    <property type="entry name" value="Alpha_rhamnosid"/>
</dbReference>
<dbReference type="EC" id="3.2.1.40" evidence="2"/>
<proteinExistence type="predicted"/>
<comment type="catalytic activity">
    <reaction evidence="1">
        <text>Hydrolysis of terminal non-reducing alpha-L-rhamnose residues in alpha-L-rhamnosides.</text>
        <dbReference type="EC" id="3.2.1.40"/>
    </reaction>
</comment>
<feature type="domain" description="Alpha-L-rhamnosidase six-hairpin glycosidase" evidence="7">
    <location>
        <begin position="443"/>
        <end position="794"/>
    </location>
</feature>
<accession>A0A512P8C7</accession>
<feature type="region of interest" description="Disordered" evidence="4">
    <location>
        <begin position="128"/>
        <end position="147"/>
    </location>
</feature>
<dbReference type="Pfam" id="PF17390">
    <property type="entry name" value="Bac_rhamnosid_C"/>
    <property type="match status" value="1"/>
</dbReference>
<dbReference type="InterPro" id="IPR035396">
    <property type="entry name" value="Bac_rhamnosid6H"/>
</dbReference>
<dbReference type="Proteomes" id="UP000321798">
    <property type="component" value="Unassembled WGS sequence"/>
</dbReference>
<dbReference type="RefSeq" id="WP_146951242.1">
    <property type="nucleotide sequence ID" value="NZ_BAABBJ010000005.1"/>
</dbReference>
<feature type="domain" description="Bacterial alpha-L-rhamnosidase N-terminal" evidence="6">
    <location>
        <begin position="161"/>
        <end position="330"/>
    </location>
</feature>
<dbReference type="GO" id="GO:0030596">
    <property type="term" value="F:alpha-L-rhamnosidase activity"/>
    <property type="evidence" value="ECO:0007669"/>
    <property type="project" value="UniProtKB-EC"/>
</dbReference>
<dbReference type="Gene3D" id="2.60.40.10">
    <property type="entry name" value="Immunoglobulins"/>
    <property type="match status" value="1"/>
</dbReference>
<evidence type="ECO:0000256" key="2">
    <source>
        <dbReference type="ARBA" id="ARBA00012652"/>
    </source>
</evidence>